<dbReference type="Proteomes" id="UP000178427">
    <property type="component" value="Unassembled WGS sequence"/>
</dbReference>
<evidence type="ECO:0000313" key="2">
    <source>
        <dbReference type="EMBL" id="OGG74181.1"/>
    </source>
</evidence>
<gene>
    <name evidence="2" type="ORF">A3A40_02170</name>
</gene>
<evidence type="ECO:0000313" key="3">
    <source>
        <dbReference type="Proteomes" id="UP000178427"/>
    </source>
</evidence>
<reference evidence="2 3" key="1">
    <citation type="journal article" date="2016" name="Nat. Commun.">
        <title>Thousands of microbial genomes shed light on interconnected biogeochemical processes in an aquifer system.</title>
        <authorList>
            <person name="Anantharaman K."/>
            <person name="Brown C.T."/>
            <person name="Hug L.A."/>
            <person name="Sharon I."/>
            <person name="Castelle C.J."/>
            <person name="Probst A.J."/>
            <person name="Thomas B.C."/>
            <person name="Singh A."/>
            <person name="Wilkins M.J."/>
            <person name="Karaoz U."/>
            <person name="Brodie E.L."/>
            <person name="Williams K.H."/>
            <person name="Hubbard S.S."/>
            <person name="Banfield J.F."/>
        </authorList>
    </citation>
    <scope>NUCLEOTIDE SEQUENCE [LARGE SCALE GENOMIC DNA]</scope>
</reference>
<accession>A0A1F6EKL3</accession>
<comment type="caution">
    <text evidence="2">The sequence shown here is derived from an EMBL/GenBank/DDBJ whole genome shotgun (WGS) entry which is preliminary data.</text>
</comment>
<dbReference type="AlphaFoldDB" id="A0A1F6EKL3"/>
<keyword evidence="1" id="KW-0472">Membrane</keyword>
<organism evidence="2 3">
    <name type="scientific">Candidatus Kaiserbacteria bacterium RIFCSPLOWO2_01_FULL_54_20</name>
    <dbReference type="NCBI Taxonomy" id="1798513"/>
    <lineage>
        <taxon>Bacteria</taxon>
        <taxon>Candidatus Kaiseribacteriota</taxon>
    </lineage>
</organism>
<sequence length="292" mass="31133">MNWIRSHPYVAAVAGTAILIIIGAIIVGKRAAVEPGPSSLRAWGGVGANLLDTSSGVPNQISSDQENLYTEVRSGPPFYYAPSAQIPQTQPGDVKDLDLDELLAMLSHSPQGAAPKDGASVVDAYSFIPTGLLSTSTTQTSRTPTQLALYNYGNEAASNIQSYEDLYRNAPQIMKNQFEDRQNPDKNAALLGLANGLAGVGNALLAMEEVPSQVLSAHEKLGVSYQEMGERLSRIPAAKYDQDLIDTILAYNSTAETYTKNYIALATLFSAYGVTFGSDDPGSVFTFTQGSL</sequence>
<proteinExistence type="predicted"/>
<dbReference type="STRING" id="1798513.A3A40_02170"/>
<evidence type="ECO:0000256" key="1">
    <source>
        <dbReference type="SAM" id="Phobius"/>
    </source>
</evidence>
<protein>
    <submittedName>
        <fullName evidence="2">Uncharacterized protein</fullName>
    </submittedName>
</protein>
<keyword evidence="1" id="KW-1133">Transmembrane helix</keyword>
<feature type="transmembrane region" description="Helical" evidence="1">
    <location>
        <begin position="6"/>
        <end position="27"/>
    </location>
</feature>
<keyword evidence="1" id="KW-0812">Transmembrane</keyword>
<name>A0A1F6EKL3_9BACT</name>
<dbReference type="EMBL" id="MFMA01000002">
    <property type="protein sequence ID" value="OGG74181.1"/>
    <property type="molecule type" value="Genomic_DNA"/>
</dbReference>